<dbReference type="Proteomes" id="UP000688137">
    <property type="component" value="Unassembled WGS sequence"/>
</dbReference>
<comment type="caution">
    <text evidence="1">The sequence shown here is derived from an EMBL/GenBank/DDBJ whole genome shotgun (WGS) entry which is preliminary data.</text>
</comment>
<name>A0A8S1L2A2_PARPR</name>
<gene>
    <name evidence="1" type="ORF">PPRIM_AZ9-3.1.T0310170</name>
</gene>
<proteinExistence type="predicted"/>
<reference evidence="1" key="1">
    <citation type="submission" date="2021-01" db="EMBL/GenBank/DDBJ databases">
        <authorList>
            <consortium name="Genoscope - CEA"/>
            <person name="William W."/>
        </authorList>
    </citation>
    <scope>NUCLEOTIDE SEQUENCE</scope>
</reference>
<organism evidence="1 2">
    <name type="scientific">Paramecium primaurelia</name>
    <dbReference type="NCBI Taxonomy" id="5886"/>
    <lineage>
        <taxon>Eukaryota</taxon>
        <taxon>Sar</taxon>
        <taxon>Alveolata</taxon>
        <taxon>Ciliophora</taxon>
        <taxon>Intramacronucleata</taxon>
        <taxon>Oligohymenophorea</taxon>
        <taxon>Peniculida</taxon>
        <taxon>Parameciidae</taxon>
        <taxon>Paramecium</taxon>
    </lineage>
</organism>
<accession>A0A8S1L2A2</accession>
<dbReference type="AlphaFoldDB" id="A0A8S1L2A2"/>
<protein>
    <submittedName>
        <fullName evidence="1">Uncharacterized protein</fullName>
    </submittedName>
</protein>
<evidence type="ECO:0000313" key="2">
    <source>
        <dbReference type="Proteomes" id="UP000688137"/>
    </source>
</evidence>
<sequence>MMCLIYKNPLEFAKRTQEIDRLICRFEKPKTEKKREINKKSNNWNMNMNKNKKE</sequence>
<keyword evidence="2" id="KW-1185">Reference proteome</keyword>
<dbReference type="EMBL" id="CAJJDM010000030">
    <property type="protein sequence ID" value="CAD8061161.1"/>
    <property type="molecule type" value="Genomic_DNA"/>
</dbReference>
<evidence type="ECO:0000313" key="1">
    <source>
        <dbReference type="EMBL" id="CAD8061161.1"/>
    </source>
</evidence>